<feature type="non-terminal residue" evidence="1">
    <location>
        <position position="1"/>
    </location>
</feature>
<organism evidence="1">
    <name type="scientific">Trepomonas sp. PC1</name>
    <dbReference type="NCBI Taxonomy" id="1076344"/>
    <lineage>
        <taxon>Eukaryota</taxon>
        <taxon>Metamonada</taxon>
        <taxon>Diplomonadida</taxon>
        <taxon>Hexamitidae</taxon>
        <taxon>Hexamitinae</taxon>
        <taxon>Trepomonas</taxon>
    </lineage>
</organism>
<gene>
    <name evidence="1" type="ORF">TPC1_30860</name>
</gene>
<accession>A0A146K141</accession>
<name>A0A146K141_9EUKA</name>
<proteinExistence type="predicted"/>
<sequence length="461" mass="54280">TLNTMKIATGMNMIPSKNMSISNVKQTGNILSQACLILLTCNQQSRDKILEMLQEVLDLKENTNRIDFQLVQTILAKLTHFPYFYKDIIQNFFEICLQLNVKIPVFLSQKLKPSQLTTSDQLLTMQICNDLVIPPIQKILYFVPLKAFFLALVVKQERGFLKQFQLCLCQFKQFEAKQEYWGKMLFLLQKSQHQLCQKRYFQFVDLLGYKLILMRPSQQTKLKYLQIARIRCVQKVFLLRKTLLKTKSGNQLNKLAVIKTQTQDINEKLLQHSETITLSYQNGKLAKEQFVAKANERENLLHKKTSLLQKILLQQQSLKQFLTSIKAIHAKKKQIKTQIQLEKEDLVDQVHLLQSQLQFCTAKRQELAKTQQKTKCLQIVKRKMKAMRFDFETYKEYADKFAMNYTLINYDDEVDLQDNLELKLKIAQEFEIDELHNVDIQEFAEFEWLKGLRFDQILVVV</sequence>
<dbReference type="AlphaFoldDB" id="A0A146K141"/>
<evidence type="ECO:0000313" key="1">
    <source>
        <dbReference type="EMBL" id="JAP89645.1"/>
    </source>
</evidence>
<reference evidence="1" key="1">
    <citation type="submission" date="2015-07" db="EMBL/GenBank/DDBJ databases">
        <title>Adaptation to a free-living lifestyle via gene acquisitions in the diplomonad Trepomonas sp. PC1.</title>
        <authorList>
            <person name="Xu F."/>
            <person name="Jerlstrom-Hultqvist J."/>
            <person name="Kolisko M."/>
            <person name="Simpson A.G.B."/>
            <person name="Roger A.J."/>
            <person name="Svard S.G."/>
            <person name="Andersson J.O."/>
        </authorList>
    </citation>
    <scope>NUCLEOTIDE SEQUENCE</scope>
    <source>
        <strain evidence="1">PC1</strain>
    </source>
</reference>
<dbReference type="EMBL" id="GDID01006961">
    <property type="protein sequence ID" value="JAP89645.1"/>
    <property type="molecule type" value="Transcribed_RNA"/>
</dbReference>
<protein>
    <submittedName>
        <fullName evidence="1">Uncharacterized protein</fullName>
    </submittedName>
</protein>